<dbReference type="Proteomes" id="UP001642464">
    <property type="component" value="Unassembled WGS sequence"/>
</dbReference>
<feature type="region of interest" description="Disordered" evidence="1">
    <location>
        <begin position="1"/>
        <end position="50"/>
    </location>
</feature>
<feature type="compositionally biased region" description="Acidic residues" evidence="1">
    <location>
        <begin position="28"/>
        <end position="50"/>
    </location>
</feature>
<evidence type="ECO:0000313" key="2">
    <source>
        <dbReference type="EMBL" id="CAK9096231.1"/>
    </source>
</evidence>
<name>A0ABP0RA72_9DINO</name>
<organism evidence="2 3">
    <name type="scientific">Durusdinium trenchii</name>
    <dbReference type="NCBI Taxonomy" id="1381693"/>
    <lineage>
        <taxon>Eukaryota</taxon>
        <taxon>Sar</taxon>
        <taxon>Alveolata</taxon>
        <taxon>Dinophyceae</taxon>
        <taxon>Suessiales</taxon>
        <taxon>Symbiodiniaceae</taxon>
        <taxon>Durusdinium</taxon>
    </lineage>
</organism>
<feature type="compositionally biased region" description="Basic and acidic residues" evidence="1">
    <location>
        <begin position="7"/>
        <end position="19"/>
    </location>
</feature>
<evidence type="ECO:0000313" key="3">
    <source>
        <dbReference type="Proteomes" id="UP001642464"/>
    </source>
</evidence>
<dbReference type="EMBL" id="CAXAMM010040918">
    <property type="protein sequence ID" value="CAK9096231.1"/>
    <property type="molecule type" value="Genomic_DNA"/>
</dbReference>
<feature type="non-terminal residue" evidence="2">
    <location>
        <position position="1"/>
    </location>
</feature>
<keyword evidence="3" id="KW-1185">Reference proteome</keyword>
<evidence type="ECO:0000256" key="1">
    <source>
        <dbReference type="SAM" id="MobiDB-lite"/>
    </source>
</evidence>
<sequence>ETMVREALNKKAEETKDEAASDPATENLDGDFEGEEEEPGEADEAAEDVE</sequence>
<reference evidence="2 3" key="1">
    <citation type="submission" date="2024-02" db="EMBL/GenBank/DDBJ databases">
        <authorList>
            <person name="Chen Y."/>
            <person name="Shah S."/>
            <person name="Dougan E. K."/>
            <person name="Thang M."/>
            <person name="Chan C."/>
        </authorList>
    </citation>
    <scope>NUCLEOTIDE SEQUENCE [LARGE SCALE GENOMIC DNA]</scope>
</reference>
<comment type="caution">
    <text evidence="2">The sequence shown here is derived from an EMBL/GenBank/DDBJ whole genome shotgun (WGS) entry which is preliminary data.</text>
</comment>
<proteinExistence type="predicted"/>
<protein>
    <submittedName>
        <fullName evidence="2">Uncharacterized protein</fullName>
    </submittedName>
</protein>
<accession>A0ABP0RA72</accession>
<gene>
    <name evidence="2" type="ORF">SCF082_LOCUS45185</name>
</gene>